<name>A0ABS4VSR4_9PSEU</name>
<keyword evidence="4 6" id="KW-1133">Transmembrane helix</keyword>
<dbReference type="PANTHER" id="PTHR42718">
    <property type="entry name" value="MAJOR FACILITATOR SUPERFAMILY MULTIDRUG TRANSPORTER MFSC"/>
    <property type="match status" value="1"/>
</dbReference>
<dbReference type="Gene3D" id="1.20.1250.20">
    <property type="entry name" value="MFS general substrate transporter like domains"/>
    <property type="match status" value="1"/>
</dbReference>
<keyword evidence="5 6" id="KW-0472">Membrane</keyword>
<evidence type="ECO:0000313" key="8">
    <source>
        <dbReference type="EMBL" id="MBP2366965.1"/>
    </source>
</evidence>
<dbReference type="Pfam" id="PF07690">
    <property type="entry name" value="MFS_1"/>
    <property type="match status" value="1"/>
</dbReference>
<evidence type="ECO:0000256" key="2">
    <source>
        <dbReference type="ARBA" id="ARBA00022448"/>
    </source>
</evidence>
<dbReference type="InterPro" id="IPR011701">
    <property type="entry name" value="MFS"/>
</dbReference>
<keyword evidence="2" id="KW-0813">Transport</keyword>
<sequence>MIGTFASTIANTLVTVPLAAITADLGAPLTAGTLVVVAFNLTCAAMLPIAGWLGDRIGRRRLFLISMVGVAVGATGAALAPNLPTLVGFRAVQGLSGALVLPTVLALLTAAAAPEHRGRAVSWWAAANGAGQAAGPTIGGLLADTTGWRSVFAVIVPFALVAFLGALRLLPHDEPRAARLDIGGALTLTLGTVGVLVGASALGPLGPGSPVVWIGFGAGSLALGAFVVVERRVARPFVPLGLFLDARFVRSSVAALAQMLCLTAILLAVPLFLLAEFGLPAREAGLLVVAVPAAMTVLAPVVGRLTEGWSPRWALRCGLLVLATAAGALAWFFATASALPALVAVCAAVGCGMALTQTPAATGAARSAQLAGSGAGLGVFNSLRFVGAALGGVVVALAVGDAPADRASVVAVALVCAGSALVALAVSFTGRVRG</sequence>
<reference evidence="8 9" key="1">
    <citation type="submission" date="2021-03" db="EMBL/GenBank/DDBJ databases">
        <title>Sequencing the genomes of 1000 actinobacteria strains.</title>
        <authorList>
            <person name="Klenk H.-P."/>
        </authorList>
    </citation>
    <scope>NUCLEOTIDE SEQUENCE [LARGE SCALE GENOMIC DNA]</scope>
    <source>
        <strain evidence="8 9">DSM 45256</strain>
    </source>
</reference>
<evidence type="ECO:0000256" key="1">
    <source>
        <dbReference type="ARBA" id="ARBA00004651"/>
    </source>
</evidence>
<feature type="transmembrane region" description="Helical" evidence="6">
    <location>
        <begin position="339"/>
        <end position="356"/>
    </location>
</feature>
<evidence type="ECO:0000256" key="6">
    <source>
        <dbReference type="SAM" id="Phobius"/>
    </source>
</evidence>
<keyword evidence="3 6" id="KW-0812">Transmembrane</keyword>
<feature type="transmembrane region" description="Helical" evidence="6">
    <location>
        <begin position="182"/>
        <end position="205"/>
    </location>
</feature>
<feature type="transmembrane region" description="Helical" evidence="6">
    <location>
        <begin position="92"/>
        <end position="113"/>
    </location>
</feature>
<feature type="transmembrane region" description="Helical" evidence="6">
    <location>
        <begin position="377"/>
        <end position="400"/>
    </location>
</feature>
<feature type="transmembrane region" description="Helical" evidence="6">
    <location>
        <begin position="29"/>
        <end position="50"/>
    </location>
</feature>
<dbReference type="PROSITE" id="PS50850">
    <property type="entry name" value="MFS"/>
    <property type="match status" value="1"/>
</dbReference>
<gene>
    <name evidence="8" type="ORF">JOF36_002661</name>
</gene>
<evidence type="ECO:0000259" key="7">
    <source>
        <dbReference type="PROSITE" id="PS50850"/>
    </source>
</evidence>
<dbReference type="PANTHER" id="PTHR42718:SF9">
    <property type="entry name" value="MAJOR FACILITATOR SUPERFAMILY MULTIDRUG TRANSPORTER MFSC"/>
    <property type="match status" value="1"/>
</dbReference>
<comment type="caution">
    <text evidence="8">The sequence shown here is derived from an EMBL/GenBank/DDBJ whole genome shotgun (WGS) entry which is preliminary data.</text>
</comment>
<feature type="transmembrane region" description="Helical" evidence="6">
    <location>
        <begin position="120"/>
        <end position="142"/>
    </location>
</feature>
<keyword evidence="9" id="KW-1185">Reference proteome</keyword>
<feature type="transmembrane region" description="Helical" evidence="6">
    <location>
        <begin position="249"/>
        <end position="272"/>
    </location>
</feature>
<evidence type="ECO:0000256" key="5">
    <source>
        <dbReference type="ARBA" id="ARBA00023136"/>
    </source>
</evidence>
<comment type="subcellular location">
    <subcellularLocation>
        <location evidence="1">Cell membrane</location>
        <topology evidence="1">Multi-pass membrane protein</topology>
    </subcellularLocation>
</comment>
<protein>
    <submittedName>
        <fullName evidence="8">EmrB/QacA subfamily drug resistance transporter</fullName>
    </submittedName>
</protein>
<feature type="domain" description="Major facilitator superfamily (MFS) profile" evidence="7">
    <location>
        <begin position="1"/>
        <end position="431"/>
    </location>
</feature>
<accession>A0ABS4VSR4</accession>
<dbReference type="InterPro" id="IPR036259">
    <property type="entry name" value="MFS_trans_sf"/>
</dbReference>
<feature type="transmembrane region" description="Helical" evidence="6">
    <location>
        <begin position="62"/>
        <end position="80"/>
    </location>
</feature>
<feature type="transmembrane region" description="Helical" evidence="6">
    <location>
        <begin position="211"/>
        <end position="229"/>
    </location>
</feature>
<evidence type="ECO:0000313" key="9">
    <source>
        <dbReference type="Proteomes" id="UP001519295"/>
    </source>
</evidence>
<dbReference type="EMBL" id="JAGINU010000001">
    <property type="protein sequence ID" value="MBP2366965.1"/>
    <property type="molecule type" value="Genomic_DNA"/>
</dbReference>
<evidence type="ECO:0000256" key="4">
    <source>
        <dbReference type="ARBA" id="ARBA00022989"/>
    </source>
</evidence>
<dbReference type="InterPro" id="IPR020846">
    <property type="entry name" value="MFS_dom"/>
</dbReference>
<evidence type="ECO:0000256" key="3">
    <source>
        <dbReference type="ARBA" id="ARBA00022692"/>
    </source>
</evidence>
<dbReference type="Proteomes" id="UP001519295">
    <property type="component" value="Unassembled WGS sequence"/>
</dbReference>
<feature type="transmembrane region" description="Helical" evidence="6">
    <location>
        <begin position="406"/>
        <end position="428"/>
    </location>
</feature>
<feature type="transmembrane region" description="Helical" evidence="6">
    <location>
        <begin position="148"/>
        <end position="170"/>
    </location>
</feature>
<proteinExistence type="predicted"/>
<dbReference type="SUPFAM" id="SSF103473">
    <property type="entry name" value="MFS general substrate transporter"/>
    <property type="match status" value="1"/>
</dbReference>
<feature type="transmembrane region" description="Helical" evidence="6">
    <location>
        <begin position="313"/>
        <end position="333"/>
    </location>
</feature>
<dbReference type="RefSeq" id="WP_210027057.1">
    <property type="nucleotide sequence ID" value="NZ_JAGINU010000001.1"/>
</dbReference>
<organism evidence="8 9">
    <name type="scientific">Pseudonocardia parietis</name>
    <dbReference type="NCBI Taxonomy" id="570936"/>
    <lineage>
        <taxon>Bacteria</taxon>
        <taxon>Bacillati</taxon>
        <taxon>Actinomycetota</taxon>
        <taxon>Actinomycetes</taxon>
        <taxon>Pseudonocardiales</taxon>
        <taxon>Pseudonocardiaceae</taxon>
        <taxon>Pseudonocardia</taxon>
    </lineage>
</organism>
<feature type="transmembrane region" description="Helical" evidence="6">
    <location>
        <begin position="284"/>
        <end position="301"/>
    </location>
</feature>
<dbReference type="Gene3D" id="1.20.1720.10">
    <property type="entry name" value="Multidrug resistance protein D"/>
    <property type="match status" value="1"/>
</dbReference>